<dbReference type="InterPro" id="IPR027823">
    <property type="entry name" value="DUF4468"/>
</dbReference>
<feature type="chain" id="PRO_5031361863" description="DUF4468 domain-containing protein" evidence="1">
    <location>
        <begin position="20"/>
        <end position="218"/>
    </location>
</feature>
<evidence type="ECO:0000256" key="1">
    <source>
        <dbReference type="SAM" id="SignalP"/>
    </source>
</evidence>
<keyword evidence="1" id="KW-0732">Signal</keyword>
<name>A0A7W9T233_9BACT</name>
<dbReference type="AlphaFoldDB" id="A0A7W9T233"/>
<dbReference type="RefSeq" id="WP_183405219.1">
    <property type="nucleotide sequence ID" value="NZ_JACHGG010000004.1"/>
</dbReference>
<keyword evidence="4" id="KW-1185">Reference proteome</keyword>
<reference evidence="3 4" key="1">
    <citation type="submission" date="2020-08" db="EMBL/GenBank/DDBJ databases">
        <title>Genomic Encyclopedia of Type Strains, Phase IV (KMG-IV): sequencing the most valuable type-strain genomes for metagenomic binning, comparative biology and taxonomic classification.</title>
        <authorList>
            <person name="Goeker M."/>
        </authorList>
    </citation>
    <scope>NUCLEOTIDE SEQUENCE [LARGE SCALE GENOMIC DNA]</scope>
    <source>
        <strain evidence="3 4">DSM 26718</strain>
    </source>
</reference>
<evidence type="ECO:0000313" key="4">
    <source>
        <dbReference type="Proteomes" id="UP000532746"/>
    </source>
</evidence>
<dbReference type="EMBL" id="JACHGG010000004">
    <property type="protein sequence ID" value="MBB6060177.1"/>
    <property type="molecule type" value="Genomic_DNA"/>
</dbReference>
<gene>
    <name evidence="3" type="ORF">HNQ93_003043</name>
</gene>
<organism evidence="3 4">
    <name type="scientific">Hymenobacter luteus</name>
    <dbReference type="NCBI Taxonomy" id="1411122"/>
    <lineage>
        <taxon>Bacteria</taxon>
        <taxon>Pseudomonadati</taxon>
        <taxon>Bacteroidota</taxon>
        <taxon>Cytophagia</taxon>
        <taxon>Cytophagales</taxon>
        <taxon>Hymenobacteraceae</taxon>
        <taxon>Hymenobacter</taxon>
    </lineage>
</organism>
<proteinExistence type="predicted"/>
<accession>A0A7W9T233</accession>
<evidence type="ECO:0000259" key="2">
    <source>
        <dbReference type="Pfam" id="PF14730"/>
    </source>
</evidence>
<protein>
    <recommendedName>
        <fullName evidence="2">DUF4468 domain-containing protein</fullName>
    </recommendedName>
</protein>
<feature type="domain" description="DUF4468" evidence="2">
    <location>
        <begin position="41"/>
        <end position="128"/>
    </location>
</feature>
<comment type="caution">
    <text evidence="3">The sequence shown here is derived from an EMBL/GenBank/DDBJ whole genome shotgun (WGS) entry which is preliminary data.</text>
</comment>
<feature type="signal peptide" evidence="1">
    <location>
        <begin position="1"/>
        <end position="19"/>
    </location>
</feature>
<sequence>MKNYLLLVALLGSSTVLQAQTTQPPLPHLPLDSATHKIAYRGVMVAAGVPAAELYGRTREWAVRQFEDALQVVQLDDPARGVLMGRGVTLAHGVGSTPGADRDFALSFLFRLRVSEGRCTYEITDLSYYLGPDYARNNTYAVTDILSYMQQWQRTAIATVPVQNRRAPLDEELTGTKAQNSKGNNRQKLIRDAQGVDNAIKALLFGLSKELQADSVLP</sequence>
<dbReference type="Gene3D" id="3.30.530.80">
    <property type="match status" value="1"/>
</dbReference>
<dbReference type="Pfam" id="PF14730">
    <property type="entry name" value="DUF4468"/>
    <property type="match status" value="1"/>
</dbReference>
<dbReference type="Proteomes" id="UP000532746">
    <property type="component" value="Unassembled WGS sequence"/>
</dbReference>
<evidence type="ECO:0000313" key="3">
    <source>
        <dbReference type="EMBL" id="MBB6060177.1"/>
    </source>
</evidence>